<keyword evidence="5" id="KW-0862">Zinc</keyword>
<dbReference type="GO" id="GO:0005634">
    <property type="term" value="C:nucleus"/>
    <property type="evidence" value="ECO:0007669"/>
    <property type="project" value="UniProtKB-SubCell"/>
</dbReference>
<feature type="chain" id="PRO_5028828091" description="C2H2-type domain-containing protein" evidence="9">
    <location>
        <begin position="21"/>
        <end position="269"/>
    </location>
</feature>
<evidence type="ECO:0000256" key="5">
    <source>
        <dbReference type="ARBA" id="ARBA00022833"/>
    </source>
</evidence>
<dbReference type="SUPFAM" id="SSF57667">
    <property type="entry name" value="beta-beta-alpha zinc fingers"/>
    <property type="match status" value="1"/>
</dbReference>
<evidence type="ECO:0000313" key="11">
    <source>
        <dbReference type="EMBL" id="KAF2877341.1"/>
    </source>
</evidence>
<dbReference type="InterPro" id="IPR036236">
    <property type="entry name" value="Znf_C2H2_sf"/>
</dbReference>
<keyword evidence="3" id="KW-0677">Repeat</keyword>
<organism evidence="11 12">
    <name type="scientific">Massariosphaeria phaeospora</name>
    <dbReference type="NCBI Taxonomy" id="100035"/>
    <lineage>
        <taxon>Eukaryota</taxon>
        <taxon>Fungi</taxon>
        <taxon>Dikarya</taxon>
        <taxon>Ascomycota</taxon>
        <taxon>Pezizomycotina</taxon>
        <taxon>Dothideomycetes</taxon>
        <taxon>Pleosporomycetidae</taxon>
        <taxon>Pleosporales</taxon>
        <taxon>Pleosporales incertae sedis</taxon>
        <taxon>Massariosphaeria</taxon>
    </lineage>
</organism>
<evidence type="ECO:0000256" key="1">
    <source>
        <dbReference type="ARBA" id="ARBA00004123"/>
    </source>
</evidence>
<keyword evidence="2" id="KW-0479">Metal-binding</keyword>
<evidence type="ECO:0000256" key="7">
    <source>
        <dbReference type="PROSITE-ProRule" id="PRU00042"/>
    </source>
</evidence>
<keyword evidence="9" id="KW-0732">Signal</keyword>
<keyword evidence="6" id="KW-0539">Nucleus</keyword>
<feature type="domain" description="C2H2-type" evidence="10">
    <location>
        <begin position="203"/>
        <end position="230"/>
    </location>
</feature>
<dbReference type="PROSITE" id="PS50157">
    <property type="entry name" value="ZINC_FINGER_C2H2_2"/>
    <property type="match status" value="2"/>
</dbReference>
<dbReference type="PANTHER" id="PTHR24388">
    <property type="entry name" value="ZINC FINGER PROTEIN"/>
    <property type="match status" value="1"/>
</dbReference>
<feature type="signal peptide" evidence="9">
    <location>
        <begin position="1"/>
        <end position="20"/>
    </location>
</feature>
<proteinExistence type="predicted"/>
<evidence type="ECO:0000313" key="12">
    <source>
        <dbReference type="Proteomes" id="UP000481861"/>
    </source>
</evidence>
<evidence type="ECO:0000256" key="2">
    <source>
        <dbReference type="ARBA" id="ARBA00022723"/>
    </source>
</evidence>
<comment type="subcellular location">
    <subcellularLocation>
        <location evidence="1">Nucleus</location>
    </subcellularLocation>
</comment>
<dbReference type="PANTHER" id="PTHR24388:SF54">
    <property type="entry name" value="PROTEIN ESCARGOT"/>
    <property type="match status" value="1"/>
</dbReference>
<gene>
    <name evidence="11" type="ORF">BDV95DRAFT_143226</name>
</gene>
<dbReference type="OrthoDB" id="8922241at2759"/>
<dbReference type="GO" id="GO:0008270">
    <property type="term" value="F:zinc ion binding"/>
    <property type="evidence" value="ECO:0007669"/>
    <property type="project" value="UniProtKB-KW"/>
</dbReference>
<protein>
    <recommendedName>
        <fullName evidence="10">C2H2-type domain-containing protein</fullName>
    </recommendedName>
</protein>
<accession>A0A7C8MI01</accession>
<dbReference type="GO" id="GO:0000981">
    <property type="term" value="F:DNA-binding transcription factor activity, RNA polymerase II-specific"/>
    <property type="evidence" value="ECO:0007669"/>
    <property type="project" value="TreeGrafter"/>
</dbReference>
<reference evidence="11 12" key="1">
    <citation type="submission" date="2020-01" db="EMBL/GenBank/DDBJ databases">
        <authorList>
            <consortium name="DOE Joint Genome Institute"/>
            <person name="Haridas S."/>
            <person name="Albert R."/>
            <person name="Binder M."/>
            <person name="Bloem J."/>
            <person name="Labutti K."/>
            <person name="Salamov A."/>
            <person name="Andreopoulos B."/>
            <person name="Baker S.E."/>
            <person name="Barry K."/>
            <person name="Bills G."/>
            <person name="Bluhm B.H."/>
            <person name="Cannon C."/>
            <person name="Castanera R."/>
            <person name="Culley D.E."/>
            <person name="Daum C."/>
            <person name="Ezra D."/>
            <person name="Gonzalez J.B."/>
            <person name="Henrissat B."/>
            <person name="Kuo A."/>
            <person name="Liang C."/>
            <person name="Lipzen A."/>
            <person name="Lutzoni F."/>
            <person name="Magnuson J."/>
            <person name="Mondo S."/>
            <person name="Nolan M."/>
            <person name="Ohm R."/>
            <person name="Pangilinan J."/>
            <person name="Park H.-J.H."/>
            <person name="Ramirez L."/>
            <person name="Alfaro M."/>
            <person name="Sun H."/>
            <person name="Tritt A."/>
            <person name="Yoshinaga Y."/>
            <person name="Zwiers L.-H.L."/>
            <person name="Turgeon B.G."/>
            <person name="Goodwin S.B."/>
            <person name="Spatafora J.W."/>
            <person name="Crous P.W."/>
            <person name="Grigoriev I.V."/>
        </authorList>
    </citation>
    <scope>NUCLEOTIDE SEQUENCE [LARGE SCALE GENOMIC DNA]</scope>
    <source>
        <strain evidence="11 12">CBS 611.86</strain>
    </source>
</reference>
<evidence type="ECO:0000256" key="9">
    <source>
        <dbReference type="SAM" id="SignalP"/>
    </source>
</evidence>
<comment type="caution">
    <text evidence="11">The sequence shown here is derived from an EMBL/GenBank/DDBJ whole genome shotgun (WGS) entry which is preliminary data.</text>
</comment>
<dbReference type="GO" id="GO:0000978">
    <property type="term" value="F:RNA polymerase II cis-regulatory region sequence-specific DNA binding"/>
    <property type="evidence" value="ECO:0007669"/>
    <property type="project" value="TreeGrafter"/>
</dbReference>
<evidence type="ECO:0000256" key="6">
    <source>
        <dbReference type="ARBA" id="ARBA00023242"/>
    </source>
</evidence>
<dbReference type="InterPro" id="IPR050527">
    <property type="entry name" value="Snail/Krueppel_Znf"/>
</dbReference>
<keyword evidence="4 7" id="KW-0863">Zinc-finger</keyword>
<dbReference type="EMBL" id="JAADJZ010000002">
    <property type="protein sequence ID" value="KAF2877341.1"/>
    <property type="molecule type" value="Genomic_DNA"/>
</dbReference>
<evidence type="ECO:0000259" key="10">
    <source>
        <dbReference type="PROSITE" id="PS50157"/>
    </source>
</evidence>
<name>A0A7C8MI01_9PLEO</name>
<evidence type="ECO:0000256" key="4">
    <source>
        <dbReference type="ARBA" id="ARBA00022771"/>
    </source>
</evidence>
<dbReference type="AlphaFoldDB" id="A0A7C8MI01"/>
<evidence type="ECO:0000256" key="3">
    <source>
        <dbReference type="ARBA" id="ARBA00022737"/>
    </source>
</evidence>
<feature type="region of interest" description="Disordered" evidence="8">
    <location>
        <begin position="153"/>
        <end position="172"/>
    </location>
</feature>
<dbReference type="PROSITE" id="PS00028">
    <property type="entry name" value="ZINC_FINGER_C2H2_1"/>
    <property type="match status" value="2"/>
</dbReference>
<sequence length="269" mass="30381">MRTLLVVTLLLTLLLEPATASSFGMDHTLAQAPVESYYSDPDGILDAVCQICGASVGYCAHVLTNPPRRAPTFTAGTFYDHPQWPRDALSDLDVLPEPELLAHSYPMVYNGRQPLREDLLQQLNEDATTIRPSTIIYHLEDTYNPGDRLAASAAESPRLPGRRQPPSPGGFPCTVASCPRTFDRSCDRKRHLKTHLDRSERPHKCEVCHEGFLYPKDRNRHQRTHSRSSSPQATLYCPHPGCNNIDGFSRRDNLMRHQRKKHNHVLRSL</sequence>
<dbReference type="InterPro" id="IPR013087">
    <property type="entry name" value="Znf_C2H2_type"/>
</dbReference>
<dbReference type="Proteomes" id="UP000481861">
    <property type="component" value="Unassembled WGS sequence"/>
</dbReference>
<dbReference type="Gene3D" id="3.30.160.60">
    <property type="entry name" value="Classic Zinc Finger"/>
    <property type="match status" value="3"/>
</dbReference>
<evidence type="ECO:0000256" key="8">
    <source>
        <dbReference type="SAM" id="MobiDB-lite"/>
    </source>
</evidence>
<feature type="domain" description="C2H2-type" evidence="10">
    <location>
        <begin position="171"/>
        <end position="202"/>
    </location>
</feature>
<dbReference type="SMART" id="SM00355">
    <property type="entry name" value="ZnF_C2H2"/>
    <property type="match status" value="3"/>
</dbReference>
<keyword evidence="12" id="KW-1185">Reference proteome</keyword>